<feature type="domain" description="Glutaminase A N-terminal" evidence="3">
    <location>
        <begin position="104"/>
        <end position="335"/>
    </location>
</feature>
<keyword evidence="1" id="KW-0732">Signal</keyword>
<dbReference type="PANTHER" id="PTHR31987:SF1">
    <property type="entry name" value="GLUTAMINASE A"/>
    <property type="match status" value="1"/>
</dbReference>
<dbReference type="Pfam" id="PF17168">
    <property type="entry name" value="DUF5127"/>
    <property type="match status" value="1"/>
</dbReference>
<dbReference type="InterPro" id="IPR032514">
    <property type="entry name" value="GtaA_central"/>
</dbReference>
<evidence type="ECO:0000259" key="3">
    <source>
        <dbReference type="Pfam" id="PF17168"/>
    </source>
</evidence>
<comment type="caution">
    <text evidence="4">The sequence shown here is derived from an EMBL/GenBank/DDBJ whole genome shotgun (WGS) entry which is preliminary data.</text>
</comment>
<proteinExistence type="predicted"/>
<dbReference type="Pfam" id="PF16335">
    <property type="entry name" value="GtaA_6_Hairpin"/>
    <property type="match status" value="1"/>
</dbReference>
<dbReference type="EMBL" id="QWIO01002548">
    <property type="protein sequence ID" value="RMY54044.1"/>
    <property type="molecule type" value="Genomic_DNA"/>
</dbReference>
<evidence type="ECO:0000256" key="1">
    <source>
        <dbReference type="SAM" id="SignalP"/>
    </source>
</evidence>
<dbReference type="AlphaFoldDB" id="A0A3M7CQ15"/>
<name>A0A3M7CQ15_HORWE</name>
<evidence type="ECO:0008006" key="6">
    <source>
        <dbReference type="Google" id="ProtNLM"/>
    </source>
</evidence>
<dbReference type="InterPro" id="IPR033433">
    <property type="entry name" value="GtaA_N"/>
</dbReference>
<evidence type="ECO:0000313" key="4">
    <source>
        <dbReference type="EMBL" id="RMY54044.1"/>
    </source>
</evidence>
<organism evidence="4 5">
    <name type="scientific">Hortaea werneckii</name>
    <name type="common">Black yeast</name>
    <name type="synonym">Cladosporium werneckii</name>
    <dbReference type="NCBI Taxonomy" id="91943"/>
    <lineage>
        <taxon>Eukaryota</taxon>
        <taxon>Fungi</taxon>
        <taxon>Dikarya</taxon>
        <taxon>Ascomycota</taxon>
        <taxon>Pezizomycotina</taxon>
        <taxon>Dothideomycetes</taxon>
        <taxon>Dothideomycetidae</taxon>
        <taxon>Mycosphaerellales</taxon>
        <taxon>Teratosphaeriaceae</taxon>
        <taxon>Hortaea</taxon>
    </lineage>
</organism>
<dbReference type="VEuPathDB" id="FungiDB:BTJ68_09692"/>
<protein>
    <recommendedName>
        <fullName evidence="6">Glutaminase A</fullName>
    </recommendedName>
</protein>
<feature type="domain" description="Glutaminase A central" evidence="2">
    <location>
        <begin position="373"/>
        <end position="595"/>
    </location>
</feature>
<feature type="signal peptide" evidence="1">
    <location>
        <begin position="1"/>
        <end position="18"/>
    </location>
</feature>
<accession>A0A3M7CQ15</accession>
<reference evidence="4 5" key="1">
    <citation type="journal article" date="2018" name="BMC Genomics">
        <title>Genomic evidence for intraspecific hybridization in a clonal and extremely halotolerant yeast.</title>
        <authorList>
            <person name="Gostincar C."/>
            <person name="Stajich J.E."/>
            <person name="Zupancic J."/>
            <person name="Zalar P."/>
            <person name="Gunde-Cimerman N."/>
        </authorList>
    </citation>
    <scope>NUCLEOTIDE SEQUENCE [LARGE SCALE GENOMIC DNA]</scope>
    <source>
        <strain evidence="4 5">EXF-10513</strain>
    </source>
</reference>
<gene>
    <name evidence="4" type="ORF">D0864_14008</name>
</gene>
<feature type="chain" id="PRO_5018169037" description="Glutaminase A" evidence="1">
    <location>
        <begin position="19"/>
        <end position="608"/>
    </location>
</feature>
<dbReference type="PANTHER" id="PTHR31987">
    <property type="entry name" value="GLUTAMINASE A-RELATED"/>
    <property type="match status" value="1"/>
</dbReference>
<dbReference type="Proteomes" id="UP000269539">
    <property type="component" value="Unassembled WGS sequence"/>
</dbReference>
<dbReference type="InterPro" id="IPR052743">
    <property type="entry name" value="Glutaminase_GtaA"/>
</dbReference>
<sequence>MAILSLVVTLAAAAVANAQSTFSPARQPALPLAVRSPYLNTNQAAGSDGGNGGYLAGEWPSFWNGAITGWTGFIRVDNTTYTWMGNPLPLPQVVDQTSYEYTSTRSTFELQAGPVTMDVTFLSPVTPNDLTAQSFPITYVSVAVSSSDGGEHDVQLYTDVSAEWASGDRSKVAQWDYGTTESNVAYHKFWRQDQEEFIEDNQQAAWGFWYYATADGEGLTHQSGADTDVRDQFTSNGLLENTEDTNYRAINDAYPVFGFAKDLGSVGSDSVETVFTINIAQDNTVQYRDGNGVESIPSYWTNTYQDYESALDYFYGQYQDVSSQTADLDSRVASDSTAAGGDDYLTLTSLAVRQAWAALAVSGTPEEPLIFLTGDTGYLSQHYNLLNQYTGYLVNDSLYPDNQISTDDFAGSLANQTNLALKGMIGIKAMSMIAQTTGNADDSSNYANIAGSYIAQWQDLGIAQDANPPHTTLSYGDNSSHGLLYNLYSDALLETHLVPTSVYEMQSNFYPTVANKYGVPLDTRHGYTKNDWEMFCAAIAAPDTQALFISDIADFINQTPSNGPVTDLYETDTADYANGIRFMARPVVGGWFSLLALNQTGIPEGNTS</sequence>
<evidence type="ECO:0000259" key="2">
    <source>
        <dbReference type="Pfam" id="PF16335"/>
    </source>
</evidence>
<evidence type="ECO:0000313" key="5">
    <source>
        <dbReference type="Proteomes" id="UP000269539"/>
    </source>
</evidence>